<accession>A0A1T4WAN2</accession>
<dbReference type="SMART" id="SM00382">
    <property type="entry name" value="AAA"/>
    <property type="match status" value="1"/>
</dbReference>
<dbReference type="GO" id="GO:0022857">
    <property type="term" value="F:transmembrane transporter activity"/>
    <property type="evidence" value="ECO:0007669"/>
    <property type="project" value="InterPro"/>
</dbReference>
<dbReference type="SUPFAM" id="SSF50331">
    <property type="entry name" value="MOP-like"/>
    <property type="match status" value="1"/>
</dbReference>
<keyword evidence="1" id="KW-0813">Transport</keyword>
<dbReference type="PROSITE" id="PS00211">
    <property type="entry name" value="ABC_TRANSPORTER_1"/>
    <property type="match status" value="1"/>
</dbReference>
<feature type="compositionally biased region" description="Basic and acidic residues" evidence="4">
    <location>
        <begin position="1"/>
        <end position="10"/>
    </location>
</feature>
<dbReference type="InterPro" id="IPR017871">
    <property type="entry name" value="ABC_transporter-like_CS"/>
</dbReference>
<evidence type="ECO:0000313" key="7">
    <source>
        <dbReference type="Proteomes" id="UP000190027"/>
    </source>
</evidence>
<organism evidence="6 7">
    <name type="scientific">Paucidesulfovibrio gracilis DSM 16080</name>
    <dbReference type="NCBI Taxonomy" id="1121449"/>
    <lineage>
        <taxon>Bacteria</taxon>
        <taxon>Pseudomonadati</taxon>
        <taxon>Thermodesulfobacteriota</taxon>
        <taxon>Desulfovibrionia</taxon>
        <taxon>Desulfovibrionales</taxon>
        <taxon>Desulfovibrionaceae</taxon>
        <taxon>Paucidesulfovibrio</taxon>
    </lineage>
</organism>
<dbReference type="InterPro" id="IPR003439">
    <property type="entry name" value="ABC_transporter-like_ATP-bd"/>
</dbReference>
<evidence type="ECO:0000256" key="1">
    <source>
        <dbReference type="ARBA" id="ARBA00022448"/>
    </source>
</evidence>
<dbReference type="EMBL" id="FUYC01000002">
    <property type="protein sequence ID" value="SKA74323.1"/>
    <property type="molecule type" value="Genomic_DNA"/>
</dbReference>
<dbReference type="InterPro" id="IPR008995">
    <property type="entry name" value="Mo/tungstate-bd_C_term_dom"/>
</dbReference>
<dbReference type="Pfam" id="PF08402">
    <property type="entry name" value="TOBE_2"/>
    <property type="match status" value="1"/>
</dbReference>
<evidence type="ECO:0000256" key="2">
    <source>
        <dbReference type="ARBA" id="ARBA00022741"/>
    </source>
</evidence>
<dbReference type="GO" id="GO:0043190">
    <property type="term" value="C:ATP-binding cassette (ABC) transporter complex"/>
    <property type="evidence" value="ECO:0007669"/>
    <property type="project" value="InterPro"/>
</dbReference>
<reference evidence="6 7" key="1">
    <citation type="submission" date="2017-02" db="EMBL/GenBank/DDBJ databases">
        <authorList>
            <person name="Peterson S.W."/>
        </authorList>
    </citation>
    <scope>NUCLEOTIDE SEQUENCE [LARGE SCALE GENOMIC DNA]</scope>
    <source>
        <strain evidence="6 7">DSM 16080</strain>
    </source>
</reference>
<sequence>MQNHSPDTRHSSHAPHVPQASGSSGAVPEAAASPSRDAVGHEPAVRLQGLMKRFGKTVAVQETDLTIETGELVTLLGPSGCGKTTILRMIAGLETPTKGDIYIKGRRINDTPIHKRNLGMIFQNYALFPHKTIFENVAFGLKYRNVSREEMREKVAQALEMVRLPGVEKRYASQLSGGQQQRIALARAIVIEPDVLLMDEPLSALDEKLREEMRMEIDNIQQQLNLTTLFVTHDQREALSMSNKIVVMKDGRKQQEGTPEDVYDYPDNYFVADFLGHANFFDARVLEVLDNDQVRVRIAEGLEFTADHVGRWRQGQDVHLVMRAQKINVTSPDLADEELESTDLNYYPGKIYDRSYMGGETSYFVELANGVRLHIISMVRRRPHRIGDEVVLHVPARHCGLLPREA</sequence>
<dbReference type="PANTHER" id="PTHR42781">
    <property type="entry name" value="SPERMIDINE/PUTRESCINE IMPORT ATP-BINDING PROTEIN POTA"/>
    <property type="match status" value="1"/>
</dbReference>
<keyword evidence="3 6" id="KW-0067">ATP-binding</keyword>
<dbReference type="FunFam" id="3.40.50.300:FF:000425">
    <property type="entry name" value="Probable ABC transporter, ATP-binding subunit"/>
    <property type="match status" value="1"/>
</dbReference>
<dbReference type="SUPFAM" id="SSF52540">
    <property type="entry name" value="P-loop containing nucleoside triphosphate hydrolases"/>
    <property type="match status" value="1"/>
</dbReference>
<protein>
    <submittedName>
        <fullName evidence="6">Spermidine/putrescine transport system ATP-binding protein</fullName>
    </submittedName>
</protein>
<dbReference type="GO" id="GO:0015697">
    <property type="term" value="P:quaternary ammonium group transport"/>
    <property type="evidence" value="ECO:0007669"/>
    <property type="project" value="UniProtKB-ARBA"/>
</dbReference>
<dbReference type="PANTHER" id="PTHR42781:SF4">
    <property type="entry name" value="SPERMIDINE_PUTRESCINE IMPORT ATP-BINDING PROTEIN POTA"/>
    <property type="match status" value="1"/>
</dbReference>
<evidence type="ECO:0000256" key="4">
    <source>
        <dbReference type="SAM" id="MobiDB-lite"/>
    </source>
</evidence>
<feature type="domain" description="ABC transporter" evidence="5">
    <location>
        <begin position="45"/>
        <end position="275"/>
    </location>
</feature>
<feature type="region of interest" description="Disordered" evidence="4">
    <location>
        <begin position="1"/>
        <end position="41"/>
    </location>
</feature>
<dbReference type="InterPro" id="IPR050093">
    <property type="entry name" value="ABC_SmlMolc_Importer"/>
</dbReference>
<keyword evidence="7" id="KW-1185">Reference proteome</keyword>
<evidence type="ECO:0000313" key="6">
    <source>
        <dbReference type="EMBL" id="SKA74323.1"/>
    </source>
</evidence>
<dbReference type="InterPro" id="IPR027417">
    <property type="entry name" value="P-loop_NTPase"/>
</dbReference>
<dbReference type="GO" id="GO:0016887">
    <property type="term" value="F:ATP hydrolysis activity"/>
    <property type="evidence" value="ECO:0007669"/>
    <property type="project" value="InterPro"/>
</dbReference>
<dbReference type="InterPro" id="IPR003593">
    <property type="entry name" value="AAA+_ATPase"/>
</dbReference>
<gene>
    <name evidence="6" type="ORF">SAMN02745704_00640</name>
</gene>
<dbReference type="Gene3D" id="2.40.50.100">
    <property type="match status" value="1"/>
</dbReference>
<dbReference type="GO" id="GO:0005524">
    <property type="term" value="F:ATP binding"/>
    <property type="evidence" value="ECO:0007669"/>
    <property type="project" value="UniProtKB-KW"/>
</dbReference>
<proteinExistence type="predicted"/>
<dbReference type="AlphaFoldDB" id="A0A1T4WAN2"/>
<evidence type="ECO:0000259" key="5">
    <source>
        <dbReference type="PROSITE" id="PS50893"/>
    </source>
</evidence>
<keyword evidence="2" id="KW-0547">Nucleotide-binding</keyword>
<dbReference type="Gene3D" id="3.40.50.300">
    <property type="entry name" value="P-loop containing nucleotide triphosphate hydrolases"/>
    <property type="match status" value="1"/>
</dbReference>
<dbReference type="RefSeq" id="WP_200806763.1">
    <property type="nucleotide sequence ID" value="NZ_FUYC01000002.1"/>
</dbReference>
<dbReference type="InterPro" id="IPR013611">
    <property type="entry name" value="Transp-assoc_OB_typ2"/>
</dbReference>
<dbReference type="Pfam" id="PF00005">
    <property type="entry name" value="ABC_tran"/>
    <property type="match status" value="1"/>
</dbReference>
<evidence type="ECO:0000256" key="3">
    <source>
        <dbReference type="ARBA" id="ARBA00022840"/>
    </source>
</evidence>
<dbReference type="Proteomes" id="UP000190027">
    <property type="component" value="Unassembled WGS sequence"/>
</dbReference>
<dbReference type="STRING" id="1121449.SAMN02745704_00640"/>
<name>A0A1T4WAN2_9BACT</name>
<dbReference type="PROSITE" id="PS50893">
    <property type="entry name" value="ABC_TRANSPORTER_2"/>
    <property type="match status" value="1"/>
</dbReference>